<proteinExistence type="predicted"/>
<feature type="region of interest" description="Disordered" evidence="3">
    <location>
        <begin position="825"/>
        <end position="851"/>
    </location>
</feature>
<keyword evidence="2" id="KW-0067">ATP-binding</keyword>
<dbReference type="PROSITE" id="PS51194">
    <property type="entry name" value="HELICASE_CTER"/>
    <property type="match status" value="1"/>
</dbReference>
<dbReference type="Pfam" id="PF09369">
    <property type="entry name" value="MZB"/>
    <property type="match status" value="1"/>
</dbReference>
<dbReference type="Proteomes" id="UP000182680">
    <property type="component" value="Unassembled WGS sequence"/>
</dbReference>
<dbReference type="InterPro" id="IPR036397">
    <property type="entry name" value="RNaseH_sf"/>
</dbReference>
<keyword evidence="6" id="KW-0378">Hydrolase</keyword>
<gene>
    <name evidence="6" type="ORF">SAMN02910291_00672</name>
</gene>
<dbReference type="PANTHER" id="PTHR47957">
    <property type="entry name" value="ATP-DEPENDENT HELICASE HRQ1"/>
    <property type="match status" value="1"/>
</dbReference>
<dbReference type="InterPro" id="IPR001650">
    <property type="entry name" value="Helicase_C-like"/>
</dbReference>
<dbReference type="GO" id="GO:0036297">
    <property type="term" value="P:interstrand cross-link repair"/>
    <property type="evidence" value="ECO:0007669"/>
    <property type="project" value="TreeGrafter"/>
</dbReference>
<dbReference type="InterPro" id="IPR027417">
    <property type="entry name" value="P-loop_NTPase"/>
</dbReference>
<dbReference type="EMBL" id="FPIW01000007">
    <property type="protein sequence ID" value="SFW27755.1"/>
    <property type="molecule type" value="Genomic_DNA"/>
</dbReference>
<dbReference type="Gene3D" id="3.40.50.300">
    <property type="entry name" value="P-loop containing nucleotide triphosphate hydrolases"/>
    <property type="match status" value="2"/>
</dbReference>
<dbReference type="InterPro" id="IPR014001">
    <property type="entry name" value="Helicase_ATP-bd"/>
</dbReference>
<evidence type="ECO:0000256" key="1">
    <source>
        <dbReference type="ARBA" id="ARBA00022741"/>
    </source>
</evidence>
<dbReference type="Gene3D" id="3.30.420.10">
    <property type="entry name" value="Ribonuclease H-like superfamily/Ribonuclease H"/>
    <property type="match status" value="1"/>
</dbReference>
<evidence type="ECO:0000256" key="2">
    <source>
        <dbReference type="ARBA" id="ARBA00022840"/>
    </source>
</evidence>
<comment type="caution">
    <text evidence="6">The sequence shown here is derived from an EMBL/GenBank/DDBJ whole genome shotgun (WGS) entry which is preliminary data.</text>
</comment>
<organism evidence="6 7">
    <name type="scientific">Desulfovibrio desulfuricans</name>
    <dbReference type="NCBI Taxonomy" id="876"/>
    <lineage>
        <taxon>Bacteria</taxon>
        <taxon>Pseudomonadati</taxon>
        <taxon>Thermodesulfobacteriota</taxon>
        <taxon>Desulfovibrionia</taxon>
        <taxon>Desulfovibrionales</taxon>
        <taxon>Desulfovibrionaceae</taxon>
        <taxon>Desulfovibrio</taxon>
    </lineage>
</organism>
<feature type="domain" description="Helicase ATP-binding" evidence="4">
    <location>
        <begin position="64"/>
        <end position="231"/>
    </location>
</feature>
<evidence type="ECO:0000256" key="3">
    <source>
        <dbReference type="SAM" id="MobiDB-lite"/>
    </source>
</evidence>
<dbReference type="SUPFAM" id="SSF53098">
    <property type="entry name" value="Ribonuclease H-like"/>
    <property type="match status" value="1"/>
</dbReference>
<dbReference type="CDD" id="cd17923">
    <property type="entry name" value="DEXHc_Hrq1-like"/>
    <property type="match status" value="1"/>
</dbReference>
<dbReference type="InterPro" id="IPR011545">
    <property type="entry name" value="DEAD/DEAH_box_helicase_dom"/>
</dbReference>
<dbReference type="SMART" id="SM00490">
    <property type="entry name" value="HELICc"/>
    <property type="match status" value="1"/>
</dbReference>
<feature type="domain" description="Helicase C-terminal" evidence="5">
    <location>
        <begin position="313"/>
        <end position="464"/>
    </location>
</feature>
<dbReference type="PANTHER" id="PTHR47957:SF3">
    <property type="entry name" value="ATP-DEPENDENT HELICASE HRQ1"/>
    <property type="match status" value="1"/>
</dbReference>
<keyword evidence="1" id="KW-0547">Nucleotide-binding</keyword>
<evidence type="ECO:0000313" key="6">
    <source>
        <dbReference type="EMBL" id="SFW27755.1"/>
    </source>
</evidence>
<evidence type="ECO:0000259" key="5">
    <source>
        <dbReference type="PROSITE" id="PS51194"/>
    </source>
</evidence>
<reference evidence="7" key="1">
    <citation type="submission" date="2016-11" db="EMBL/GenBank/DDBJ databases">
        <authorList>
            <person name="Jaros S."/>
            <person name="Januszkiewicz K."/>
            <person name="Wedrychowicz H."/>
        </authorList>
    </citation>
    <scope>NUCLEOTIDE SEQUENCE [LARGE SCALE GENOMIC DNA]</scope>
    <source>
        <strain evidence="7">DSM 7057</strain>
    </source>
</reference>
<dbReference type="Pfam" id="PF00270">
    <property type="entry name" value="DEAD"/>
    <property type="match status" value="1"/>
</dbReference>
<keyword evidence="6" id="KW-0347">Helicase</keyword>
<dbReference type="GO" id="GO:0043138">
    <property type="term" value="F:3'-5' DNA helicase activity"/>
    <property type="evidence" value="ECO:0007669"/>
    <property type="project" value="TreeGrafter"/>
</dbReference>
<dbReference type="Pfam" id="PF22982">
    <property type="entry name" value="WHD_HRQ1"/>
    <property type="match status" value="1"/>
</dbReference>
<dbReference type="AlphaFoldDB" id="A0AA94HRC8"/>
<dbReference type="GO" id="GO:0003676">
    <property type="term" value="F:nucleic acid binding"/>
    <property type="evidence" value="ECO:0007669"/>
    <property type="project" value="InterPro"/>
</dbReference>
<protein>
    <submittedName>
        <fullName evidence="6">DEAD/DEAH box helicase domain-containing protein</fullName>
    </submittedName>
</protein>
<dbReference type="InterPro" id="IPR012337">
    <property type="entry name" value="RNaseH-like_sf"/>
</dbReference>
<dbReference type="InterPro" id="IPR055227">
    <property type="entry name" value="HRQ1_WHD"/>
</dbReference>
<dbReference type="SUPFAM" id="SSF52540">
    <property type="entry name" value="P-loop containing nucleoside triphosphate hydrolases"/>
    <property type="match status" value="1"/>
</dbReference>
<accession>A0AA94HRC8</accession>
<dbReference type="Pfam" id="PF00271">
    <property type="entry name" value="Helicase_C"/>
    <property type="match status" value="1"/>
</dbReference>
<dbReference type="RefSeq" id="WP_072311377.1">
    <property type="nucleotide sequence ID" value="NZ_FPIW01000007.1"/>
</dbReference>
<sequence>MSVGSYIAALLASEKLGGQVTCHRLLPASEARYAPTRLPWPAAISRTLEQRGIPGLYSHQALATDHIRAGHSIVAATPTASGKSLIYNLPVLERHLRDPDARALYLFPLKALAQDQLAAFNALTAAWPKDARPAAALYDGDTTDHFRRKIRRDPPAVLISNPEMLHLGILPHHEQWAAFLAGLTHVVVDEAHTYRGVFGAHMAQVFRRLNRLAGRYGANPVYVLCTATVGNPGELGAALTGAAWPGTGDSRHPESPVPSGTDAAATQTVEAGGFFPQQPAALPPPVVIDRSGAPQGPRHFVFLNPEQSPATAAIDLLKAALARNLRTIVYCRSRRMTELISLWAGQSGSFSSRISAYRAGFLPEERRSIESRMASGELLAVVSTSALELGIDIGGLDVCILVGYPGTVMATLQRGGRVGRAQQESAVIVVAGEDALDQYFARNPDDFFNRPPEKAVVNPDNEVILARHLECAAAEMPLRLGEAMLASPAALDAARALNAQGLLLQSAEGGQFMASRKRPQRHVDLRGTGQTFSIEDGQGHIIGSVDGFRAWRETHPGAVYLHRGRSYIIEEIDSGRARIVAKEARVSWFTRTRGQKSTDILEEAERTSLGRVLVCRGRLRIIDTITGYEKRSTTGNRLLTIAPLDAPPQVFETEGLWFVIPDNIRAGLEENFMHFMGGIHALEHAAIGMLPLLIMADRNDFGGISTPMHIQLGLPAVFIYDGLPGGAGLTRQAFSDARALLEATCKTVASCPCEDGCPSCVHSPKCGSGNRPISKLAALELLRRLLAPGSEGDHLLQTLVTSPPPPRPELEQKLDFFAANGAAAAPVPQTSGTAEPAGTDAHAAAPRHAGKDTGMLPAAAEGTSPASGITAPRKRIRQHDAACAPSAVRSEVNSMTGLLPHTPIAPPAHFLVFDVETRRAAAEVGGWHKAGDMGVSVAVAYDSRADDFFSYSQDELPALFERMRAAGLVVGFNSLRFDYAVLTPFAPFDLRGLPSLDLLQRVKERLSYRISLDNLGQATLNEPKSADGLQALRWWKEGKVEEITAYCRKDVDLTRRLYLYGLEHGHLLFTNKAGGRVRVPVNFSPL</sequence>
<dbReference type="SMART" id="SM00487">
    <property type="entry name" value="DEXDc"/>
    <property type="match status" value="1"/>
</dbReference>
<dbReference type="GO" id="GO:0006289">
    <property type="term" value="P:nucleotide-excision repair"/>
    <property type="evidence" value="ECO:0007669"/>
    <property type="project" value="TreeGrafter"/>
</dbReference>
<name>A0AA94HRC8_DESDE</name>
<evidence type="ECO:0000313" key="7">
    <source>
        <dbReference type="Proteomes" id="UP000182680"/>
    </source>
</evidence>
<dbReference type="InterPro" id="IPR018973">
    <property type="entry name" value="MZB"/>
</dbReference>
<evidence type="ECO:0000259" key="4">
    <source>
        <dbReference type="PROSITE" id="PS51192"/>
    </source>
</evidence>
<dbReference type="PROSITE" id="PS51192">
    <property type="entry name" value="HELICASE_ATP_BIND_1"/>
    <property type="match status" value="1"/>
</dbReference>
<dbReference type="CDD" id="cd18797">
    <property type="entry name" value="SF2_C_Hrq"/>
    <property type="match status" value="1"/>
</dbReference>
<dbReference type="GO" id="GO:0005524">
    <property type="term" value="F:ATP binding"/>
    <property type="evidence" value="ECO:0007669"/>
    <property type="project" value="UniProtKB-KW"/>
</dbReference>